<dbReference type="OrthoDB" id="686784at2759"/>
<evidence type="ECO:0000259" key="2">
    <source>
        <dbReference type="Pfam" id="PF05004"/>
    </source>
</evidence>
<dbReference type="Pfam" id="PF05004">
    <property type="entry name" value="IFRD"/>
    <property type="match status" value="1"/>
</dbReference>
<dbReference type="PANTHER" id="PTHR12354:SF1">
    <property type="entry name" value="INTERFERON-RELATED DEVELOPMENTAL REGULATOR 1"/>
    <property type="match status" value="1"/>
</dbReference>
<dbReference type="InterPro" id="IPR039777">
    <property type="entry name" value="IFRD"/>
</dbReference>
<evidence type="ECO:0000313" key="4">
    <source>
        <dbReference type="Proteomes" id="UP000541444"/>
    </source>
</evidence>
<dbReference type="AlphaFoldDB" id="A0A7J7L8T5"/>
<dbReference type="SUPFAM" id="SSF48371">
    <property type="entry name" value="ARM repeat"/>
    <property type="match status" value="1"/>
</dbReference>
<comment type="similarity">
    <text evidence="1">Belongs to the IFRD family.</text>
</comment>
<feature type="domain" description="Interferon-related developmental regulator N-terminal" evidence="2">
    <location>
        <begin position="20"/>
        <end position="309"/>
    </location>
</feature>
<dbReference type="Gene3D" id="1.25.10.10">
    <property type="entry name" value="Leucine-rich Repeat Variant"/>
    <property type="match status" value="1"/>
</dbReference>
<dbReference type="InterPro" id="IPR007701">
    <property type="entry name" value="Interferon-rel_develop_reg_N"/>
</dbReference>
<dbReference type="EMBL" id="JACGCM010002535">
    <property type="protein sequence ID" value="KAF6139047.1"/>
    <property type="molecule type" value="Genomic_DNA"/>
</dbReference>
<evidence type="ECO:0000313" key="3">
    <source>
        <dbReference type="EMBL" id="KAF6139047.1"/>
    </source>
</evidence>
<dbReference type="PANTHER" id="PTHR12354">
    <property type="entry name" value="INTERFERON-RELATED DEVELOPMENTAL REGULATOR"/>
    <property type="match status" value="1"/>
</dbReference>
<accession>A0A7J7L8T5</accession>
<gene>
    <name evidence="3" type="ORF">GIB67_010773</name>
</gene>
<proteinExistence type="inferred from homology"/>
<protein>
    <recommendedName>
        <fullName evidence="2">Interferon-related developmental regulator N-terminal domain-containing protein</fullName>
    </recommendedName>
</protein>
<evidence type="ECO:0000256" key="1">
    <source>
        <dbReference type="ARBA" id="ARBA00008828"/>
    </source>
</evidence>
<keyword evidence="4" id="KW-1185">Reference proteome</keyword>
<reference evidence="3 4" key="1">
    <citation type="journal article" date="2020" name="IScience">
        <title>Genome Sequencing of the Endangered Kingdonia uniflora (Circaeasteraceae, Ranunculales) Reveals Potential Mechanisms of Evolutionary Specialization.</title>
        <authorList>
            <person name="Sun Y."/>
            <person name="Deng T."/>
            <person name="Zhang A."/>
            <person name="Moore M.J."/>
            <person name="Landis J.B."/>
            <person name="Lin N."/>
            <person name="Zhang H."/>
            <person name="Zhang X."/>
            <person name="Huang J."/>
            <person name="Zhang X."/>
            <person name="Sun H."/>
            <person name="Wang H."/>
        </authorList>
    </citation>
    <scope>NUCLEOTIDE SEQUENCE [LARGE SCALE GENOMIC DNA]</scope>
    <source>
        <strain evidence="3">TB1705</strain>
        <tissue evidence="3">Leaf</tissue>
    </source>
</reference>
<dbReference type="InterPro" id="IPR011989">
    <property type="entry name" value="ARM-like"/>
</dbReference>
<organism evidence="3 4">
    <name type="scientific">Kingdonia uniflora</name>
    <dbReference type="NCBI Taxonomy" id="39325"/>
    <lineage>
        <taxon>Eukaryota</taxon>
        <taxon>Viridiplantae</taxon>
        <taxon>Streptophyta</taxon>
        <taxon>Embryophyta</taxon>
        <taxon>Tracheophyta</taxon>
        <taxon>Spermatophyta</taxon>
        <taxon>Magnoliopsida</taxon>
        <taxon>Ranunculales</taxon>
        <taxon>Circaeasteraceae</taxon>
        <taxon>Kingdonia</taxon>
    </lineage>
</organism>
<sequence>MGKPKTQRKSTVSLISDEDDDVFPCAPRKQKKSLESCLDDLDLKRARYGPPFVLSIYSRVSKREEALSIIIDGLQKNFQYKFLEKNSITLLHQCLNSIKKGSSKEICLASDVIGLLSITVGCRDNVAHEILEESNPPLLQALKSASESLKVQHLLDCISITTLVGGNGLGDTERSMQIIWEELLQPKSGSNASSPSPQVVIAAISAWSFLLATSDKWNISSTRWKESICYFSNLLKNGDGSVRLAAVEALSLICEIGALEKFSSEKYVHVEGLKENILNQMMNLSVEDNVTKEDLNSEKNLSSEVVRFLKDGYRPQTSIKINGDVKSFSTWSEVTKENELLHEFFKFTPKAKQCLAIDGYDASKVDIHYVYQPELRKGGSVSQRMLKSPNSFLSKAKTQLINKQRAMSEARNGACDAVSFVDEEA</sequence>
<comment type="caution">
    <text evidence="3">The sequence shown here is derived from an EMBL/GenBank/DDBJ whole genome shotgun (WGS) entry which is preliminary data.</text>
</comment>
<dbReference type="Proteomes" id="UP000541444">
    <property type="component" value="Unassembled WGS sequence"/>
</dbReference>
<dbReference type="InterPro" id="IPR016024">
    <property type="entry name" value="ARM-type_fold"/>
</dbReference>
<name>A0A7J7L8T5_9MAGN</name>